<sequence>MGFTSVFYYFVTPFIAGIFAGLLFHIGLWWTVKALSSSRKPALLTIGSYYVRMGITLFIFYLVMNSSWVRLTVCLLGFLTVKYTMMRMLKPGENVSSFE</sequence>
<keyword evidence="1" id="KW-0812">Transmembrane</keyword>
<dbReference type="Proteomes" id="UP000218542">
    <property type="component" value="Unassembled WGS sequence"/>
</dbReference>
<comment type="caution">
    <text evidence="2">The sequence shown here is derived from an EMBL/GenBank/DDBJ whole genome shotgun (WGS) entry which is preliminary data.</text>
</comment>
<dbReference type="AlphaFoldDB" id="A0A286U045"/>
<gene>
    <name evidence="2" type="ORF">SCALIN_C24_0014</name>
</gene>
<dbReference type="RefSeq" id="WP_096894908.1">
    <property type="nucleotide sequence ID" value="NZ_BAOS01000024.1"/>
</dbReference>
<keyword evidence="1" id="KW-0472">Membrane</keyword>
<evidence type="ECO:0000313" key="3">
    <source>
        <dbReference type="Proteomes" id="UP000218542"/>
    </source>
</evidence>
<organism evidence="2 3">
    <name type="scientific">Candidatus Scalindua japonica</name>
    <dbReference type="NCBI Taxonomy" id="1284222"/>
    <lineage>
        <taxon>Bacteria</taxon>
        <taxon>Pseudomonadati</taxon>
        <taxon>Planctomycetota</taxon>
        <taxon>Candidatus Brocadiia</taxon>
        <taxon>Candidatus Brocadiales</taxon>
        <taxon>Candidatus Scalinduaceae</taxon>
        <taxon>Candidatus Scalindua</taxon>
    </lineage>
</organism>
<evidence type="ECO:0000313" key="2">
    <source>
        <dbReference type="EMBL" id="GAX61515.1"/>
    </source>
</evidence>
<feature type="transmembrane region" description="Helical" evidence="1">
    <location>
        <begin position="68"/>
        <end position="85"/>
    </location>
</feature>
<dbReference type="Pfam" id="PF12966">
    <property type="entry name" value="AtpR"/>
    <property type="match status" value="1"/>
</dbReference>
<proteinExistence type="predicted"/>
<feature type="transmembrane region" description="Helical" evidence="1">
    <location>
        <begin position="6"/>
        <end position="30"/>
    </location>
</feature>
<protein>
    <submittedName>
        <fullName evidence="2">F1/F0 ATPase, Methanosarcina type, subunit 2</fullName>
    </submittedName>
</protein>
<reference evidence="2 3" key="1">
    <citation type="journal article" date="2017" name="Environ. Microbiol. Rep.">
        <title>Genetic diversity of marine anaerobic ammonium-oxidizing bacteria as revealed by genomic and proteomic analyses of 'Candidatus Scalindua japonica'.</title>
        <authorList>
            <person name="Oshiki M."/>
            <person name="Mizuto K."/>
            <person name="Kimura Z."/>
            <person name="Kindaichi T."/>
            <person name="Satoh H."/>
            <person name="Okabe S."/>
        </authorList>
    </citation>
    <scope>NUCLEOTIDE SEQUENCE [LARGE SCALE GENOMIC DNA]</scope>
    <source>
        <strain evidence="3">husup-a2</strain>
    </source>
</reference>
<keyword evidence="3" id="KW-1185">Reference proteome</keyword>
<dbReference type="InterPro" id="IPR017581">
    <property type="entry name" value="AtpR-like"/>
</dbReference>
<dbReference type="NCBIfam" id="TIGR03165">
    <property type="entry name" value="F1F0_chp_2"/>
    <property type="match status" value="1"/>
</dbReference>
<evidence type="ECO:0000256" key="1">
    <source>
        <dbReference type="SAM" id="Phobius"/>
    </source>
</evidence>
<dbReference type="OrthoDB" id="467414at2"/>
<keyword evidence="1" id="KW-1133">Transmembrane helix</keyword>
<dbReference type="EMBL" id="BAOS01000024">
    <property type="protein sequence ID" value="GAX61515.1"/>
    <property type="molecule type" value="Genomic_DNA"/>
</dbReference>
<accession>A0A286U045</accession>
<name>A0A286U045_9BACT</name>